<dbReference type="Pfam" id="PF03107">
    <property type="entry name" value="C1_2"/>
    <property type="match status" value="8"/>
</dbReference>
<reference evidence="3" key="1">
    <citation type="submission" date="2020-12" db="EMBL/GenBank/DDBJ databases">
        <title>WGS assembly of Carya illinoinensis cv. Pawnee.</title>
        <authorList>
            <person name="Platts A."/>
            <person name="Shu S."/>
            <person name="Wright S."/>
            <person name="Barry K."/>
            <person name="Edger P."/>
            <person name="Pires J.C."/>
            <person name="Schmutz J."/>
        </authorList>
    </citation>
    <scope>NUCLEOTIDE SEQUENCE</scope>
    <source>
        <tissue evidence="3">Leaf</tissue>
    </source>
</reference>
<dbReference type="SMART" id="SM00109">
    <property type="entry name" value="C1"/>
    <property type="match status" value="3"/>
</dbReference>
<keyword evidence="1" id="KW-0677">Repeat</keyword>
<feature type="domain" description="Phorbol-ester/DAG-type" evidence="2">
    <location>
        <begin position="188"/>
        <end position="234"/>
    </location>
</feature>
<evidence type="ECO:0000313" key="3">
    <source>
        <dbReference type="EMBL" id="KAG6646594.1"/>
    </source>
</evidence>
<dbReference type="InterPro" id="IPR002219">
    <property type="entry name" value="PKC_DAG/PE"/>
</dbReference>
<protein>
    <recommendedName>
        <fullName evidence="2">Phorbol-ester/DAG-type domain-containing protein</fullName>
    </recommendedName>
</protein>
<dbReference type="EMBL" id="CM031815">
    <property type="protein sequence ID" value="KAG6646594.1"/>
    <property type="molecule type" value="Genomic_DNA"/>
</dbReference>
<organism evidence="3 4">
    <name type="scientific">Carya illinoinensis</name>
    <name type="common">Pecan</name>
    <dbReference type="NCBI Taxonomy" id="32201"/>
    <lineage>
        <taxon>Eukaryota</taxon>
        <taxon>Viridiplantae</taxon>
        <taxon>Streptophyta</taxon>
        <taxon>Embryophyta</taxon>
        <taxon>Tracheophyta</taxon>
        <taxon>Spermatophyta</taxon>
        <taxon>Magnoliopsida</taxon>
        <taxon>eudicotyledons</taxon>
        <taxon>Gunneridae</taxon>
        <taxon>Pentapetalae</taxon>
        <taxon>rosids</taxon>
        <taxon>fabids</taxon>
        <taxon>Fagales</taxon>
        <taxon>Juglandaceae</taxon>
        <taxon>Carya</taxon>
    </lineage>
</organism>
<name>A0A8T1PXL8_CARIL</name>
<dbReference type="PANTHER" id="PTHR32410">
    <property type="entry name" value="CYSTEINE/HISTIDINE-RICH C1 DOMAIN FAMILY PROTEIN"/>
    <property type="match status" value="1"/>
</dbReference>
<evidence type="ECO:0000259" key="2">
    <source>
        <dbReference type="SMART" id="SM00109"/>
    </source>
</evidence>
<proteinExistence type="predicted"/>
<sequence>MELQHFSHPHPLLLNDDGLLEDDENYTHKCDFCWERLSFGTPCYTCKEGCKYFCIHKSCADLPHQLQHPSHPKHDPLTLSERKWDKENQQCNNCGRDLAWWWAYRYTCSRCEFYLCIKCVSLSLTTKVDIHDHPLTLMQKLSQFFCDHCEKEGNDMFYFCTTCSFTIHPKCTLLPLVIRPLTKKAEIHDHSLTLARKLNSFTCDACGKEGRSMFYFCVICSFVFHLDCASLPLVVKVIRHEHPLKCCQSYSLPSVSPSSHSVCQLCVNMVDTDYMVYHCSTCDFVAHLHCATGKEERDETFVSKYKDEESIESSTSMLEHEELGIDESTDILTYVVKKFKLGVDGIEIAAEIKNFSHEHDLKLTDEFGINEKCDACTQYIFTLYYACAQCRFFLHKSCVELRRRMRYPIHRHPLMLLPKATYGYDGTFGCDACDCSCDGFTYNCEECKFDLDVQCSLLPYKFTHDSHKHRLILSRSQEGRKCNNCDSNEKILFYCADCEFALDFQCLTLPHTVWYEQHEHLFTLCYAPEDDSDEYYCDICEEKRDPRFWFYYCADCLYLAHLKCILGEFPNEKYGN</sequence>
<comment type="caution">
    <text evidence="3">The sequence shown here is derived from an EMBL/GenBank/DDBJ whole genome shotgun (WGS) entry which is preliminary data.</text>
</comment>
<dbReference type="PANTHER" id="PTHR32410:SF163">
    <property type="entry name" value="DC1 DOMAIN-CONTAINING PROTEIN"/>
    <property type="match status" value="1"/>
</dbReference>
<accession>A0A8T1PXL8</accession>
<feature type="domain" description="Phorbol-ester/DAG-type" evidence="2">
    <location>
        <begin position="133"/>
        <end position="177"/>
    </location>
</feature>
<dbReference type="Proteomes" id="UP000811609">
    <property type="component" value="Chromosome 7"/>
</dbReference>
<evidence type="ECO:0000313" key="4">
    <source>
        <dbReference type="Proteomes" id="UP000811609"/>
    </source>
</evidence>
<keyword evidence="4" id="KW-1185">Reference proteome</keyword>
<dbReference type="InterPro" id="IPR004146">
    <property type="entry name" value="DC1"/>
</dbReference>
<feature type="domain" description="Phorbol-ester/DAG-type" evidence="2">
    <location>
        <begin position="357"/>
        <end position="406"/>
    </location>
</feature>
<dbReference type="InterPro" id="IPR053192">
    <property type="entry name" value="Vacuole_Formation_Reg"/>
</dbReference>
<dbReference type="AlphaFoldDB" id="A0A8T1PXL8"/>
<gene>
    <name evidence="3" type="ORF">CIPAW_07G018400</name>
</gene>
<evidence type="ECO:0000256" key="1">
    <source>
        <dbReference type="ARBA" id="ARBA00022737"/>
    </source>
</evidence>